<evidence type="ECO:0000313" key="1">
    <source>
        <dbReference type="EMBL" id="KNB09224.1"/>
    </source>
</evidence>
<dbReference type="Proteomes" id="UP000009097">
    <property type="component" value="Unassembled WGS sequence"/>
</dbReference>
<evidence type="ECO:0000313" key="2">
    <source>
        <dbReference type="Proteomes" id="UP000009097"/>
    </source>
</evidence>
<sequence length="49" mass="5248">MAKCDPLNGLVDGLVFDDPAGQSKPLTLVRQSSNYSNTGHMAIVSRFPV</sequence>
<gene>
    <name evidence="1" type="ORF">FOXG_20166</name>
</gene>
<protein>
    <submittedName>
        <fullName evidence="1">Uncharacterized protein</fullName>
    </submittedName>
</protein>
<dbReference type="RefSeq" id="XP_018247269.1">
    <property type="nucleotide sequence ID" value="XM_018400433.1"/>
</dbReference>
<reference evidence="1" key="1">
    <citation type="submission" date="2007-04" db="EMBL/GenBank/DDBJ databases">
        <authorList>
            <consortium name="The Broad Institute Genome Sequencing Platform"/>
            <person name="Birren B."/>
            <person name="Lander E."/>
            <person name="Galagan J."/>
            <person name="Nusbaum C."/>
            <person name="Devon K."/>
            <person name="Ma L.-J."/>
            <person name="Jaffe D."/>
            <person name="Butler J."/>
            <person name="Alvarez P."/>
            <person name="Gnerre S."/>
            <person name="Grabherr M."/>
            <person name="Kleber M."/>
            <person name="Mauceli E."/>
            <person name="Brockman W."/>
            <person name="MacCallum I.A."/>
            <person name="Young S."/>
            <person name="LaButti K."/>
            <person name="DeCaprio D."/>
            <person name="Crawford M."/>
            <person name="Koehrsen M."/>
            <person name="Engels R."/>
            <person name="Montgomery P."/>
            <person name="Pearson M."/>
            <person name="Howarth C."/>
            <person name="Larson L."/>
            <person name="White J."/>
            <person name="O'Leary S."/>
            <person name="Kodira C."/>
            <person name="Zeng Q."/>
            <person name="Yandava C."/>
            <person name="Alvarado L."/>
            <person name="Kistler C."/>
            <person name="Shim W.-B."/>
            <person name="Kang S."/>
            <person name="Woloshuk C."/>
        </authorList>
    </citation>
    <scope>NUCLEOTIDE SEQUENCE</scope>
    <source>
        <strain evidence="1">4287</strain>
    </source>
</reference>
<name>A0A0J9VCR3_FUSO4</name>
<proteinExistence type="predicted"/>
<dbReference type="VEuPathDB" id="FungiDB:FOXG_20166"/>
<reference evidence="1" key="2">
    <citation type="journal article" date="2010" name="Nature">
        <title>Comparative genomics reveals mobile pathogenicity chromosomes in Fusarium.</title>
        <authorList>
            <person name="Ma L.J."/>
            <person name="van der Does H.C."/>
            <person name="Borkovich K.A."/>
            <person name="Coleman J.J."/>
            <person name="Daboussi M.J."/>
            <person name="Di Pietro A."/>
            <person name="Dufresne M."/>
            <person name="Freitag M."/>
            <person name="Grabherr M."/>
            <person name="Henrissat B."/>
            <person name="Houterman P.M."/>
            <person name="Kang S."/>
            <person name="Shim W.B."/>
            <person name="Woloshuk C."/>
            <person name="Xie X."/>
            <person name="Xu J.R."/>
            <person name="Antoniw J."/>
            <person name="Baker S.E."/>
            <person name="Bluhm B.H."/>
            <person name="Breakspear A."/>
            <person name="Brown D.W."/>
            <person name="Butchko R.A."/>
            <person name="Chapman S."/>
            <person name="Coulson R."/>
            <person name="Coutinho P.M."/>
            <person name="Danchin E.G."/>
            <person name="Diener A."/>
            <person name="Gale L.R."/>
            <person name="Gardiner D.M."/>
            <person name="Goff S."/>
            <person name="Hammond-Kosack K.E."/>
            <person name="Hilburn K."/>
            <person name="Hua-Van A."/>
            <person name="Jonkers W."/>
            <person name="Kazan K."/>
            <person name="Kodira C.D."/>
            <person name="Koehrsen M."/>
            <person name="Kumar L."/>
            <person name="Lee Y.H."/>
            <person name="Li L."/>
            <person name="Manners J.M."/>
            <person name="Miranda-Saavedra D."/>
            <person name="Mukherjee M."/>
            <person name="Park G."/>
            <person name="Park J."/>
            <person name="Park S.Y."/>
            <person name="Proctor R.H."/>
            <person name="Regev A."/>
            <person name="Ruiz-Roldan M.C."/>
            <person name="Sain D."/>
            <person name="Sakthikumar S."/>
            <person name="Sykes S."/>
            <person name="Schwartz D.C."/>
            <person name="Turgeon B.G."/>
            <person name="Wapinski I."/>
            <person name="Yoder O."/>
            <person name="Young S."/>
            <person name="Zeng Q."/>
            <person name="Zhou S."/>
            <person name="Galagan J."/>
            <person name="Cuomo C.A."/>
            <person name="Kistler H.C."/>
            <person name="Rep M."/>
        </authorList>
    </citation>
    <scope>NUCLEOTIDE SEQUENCE [LARGE SCALE GENOMIC DNA]</scope>
    <source>
        <strain evidence="1">4287</strain>
    </source>
</reference>
<dbReference type="EMBL" id="DS231707">
    <property type="protein sequence ID" value="KNB09224.1"/>
    <property type="molecule type" value="Genomic_DNA"/>
</dbReference>
<dbReference type="OrthoDB" id="10293097at2759"/>
<organism evidence="1 2">
    <name type="scientific">Fusarium oxysporum f. sp. lycopersici (strain 4287 / CBS 123668 / FGSC 9935 / NRRL 34936)</name>
    <name type="common">Fusarium vascular wilt of tomato</name>
    <dbReference type="NCBI Taxonomy" id="426428"/>
    <lineage>
        <taxon>Eukaryota</taxon>
        <taxon>Fungi</taxon>
        <taxon>Dikarya</taxon>
        <taxon>Ascomycota</taxon>
        <taxon>Pezizomycotina</taxon>
        <taxon>Sordariomycetes</taxon>
        <taxon>Hypocreomycetidae</taxon>
        <taxon>Hypocreales</taxon>
        <taxon>Nectriaceae</taxon>
        <taxon>Fusarium</taxon>
        <taxon>Fusarium oxysporum species complex</taxon>
    </lineage>
</organism>
<dbReference type="AlphaFoldDB" id="A0A0J9VCR3"/>
<dbReference type="KEGG" id="fox:FOXG_20166"/>
<accession>A0A0J9VCR3</accession>
<dbReference type="GeneID" id="28960872"/>